<evidence type="ECO:0000256" key="11">
    <source>
        <dbReference type="SAM" id="MobiDB-lite"/>
    </source>
</evidence>
<evidence type="ECO:0000256" key="5">
    <source>
        <dbReference type="ARBA" id="ARBA00022691"/>
    </source>
</evidence>
<dbReference type="InterPro" id="IPR029063">
    <property type="entry name" value="SAM-dependent_MTases_sf"/>
</dbReference>
<dbReference type="Gene3D" id="3.30.300.110">
    <property type="entry name" value="Met-10+ protein-like domains"/>
    <property type="match status" value="1"/>
</dbReference>
<evidence type="ECO:0000256" key="9">
    <source>
        <dbReference type="ARBA" id="ARBA00047783"/>
    </source>
</evidence>
<dbReference type="OrthoDB" id="408788at2759"/>
<keyword evidence="4 10" id="KW-0808">Transferase</keyword>
<feature type="compositionally biased region" description="Low complexity" evidence="11">
    <location>
        <begin position="266"/>
        <end position="291"/>
    </location>
</feature>
<dbReference type="InterPro" id="IPR056743">
    <property type="entry name" value="TRM5-TYW2-like_MTfase"/>
</dbReference>
<dbReference type="InterPro" id="IPR056744">
    <property type="entry name" value="TRM5/TYW2-like_N"/>
</dbReference>
<evidence type="ECO:0000256" key="4">
    <source>
        <dbReference type="ARBA" id="ARBA00022679"/>
    </source>
</evidence>
<dbReference type="Pfam" id="PF25133">
    <property type="entry name" value="TYW2_N_2"/>
    <property type="match status" value="1"/>
</dbReference>
<dbReference type="InterPro" id="IPR025792">
    <property type="entry name" value="tRNA_Gua_MeTrfase_euk"/>
</dbReference>
<feature type="binding site" evidence="10">
    <location>
        <begin position="229"/>
        <end position="230"/>
    </location>
    <ligand>
        <name>S-adenosyl-L-methionine</name>
        <dbReference type="ChEBI" id="CHEBI:59789"/>
    </ligand>
</feature>
<dbReference type="PANTHER" id="PTHR23245:SF36">
    <property type="entry name" value="TRNA (GUANINE(37)-N1)-METHYLTRANSFERASE"/>
    <property type="match status" value="1"/>
</dbReference>
<keyword evidence="8 10" id="KW-0539">Nucleus</keyword>
<dbReference type="SUPFAM" id="SSF53335">
    <property type="entry name" value="S-adenosyl-L-methionine-dependent methyltransferases"/>
    <property type="match status" value="1"/>
</dbReference>
<organism evidence="13 14">
    <name type="scientific">Hericium alpestre</name>
    <dbReference type="NCBI Taxonomy" id="135208"/>
    <lineage>
        <taxon>Eukaryota</taxon>
        <taxon>Fungi</taxon>
        <taxon>Dikarya</taxon>
        <taxon>Basidiomycota</taxon>
        <taxon>Agaricomycotina</taxon>
        <taxon>Agaricomycetes</taxon>
        <taxon>Russulales</taxon>
        <taxon>Hericiaceae</taxon>
        <taxon>Hericium</taxon>
    </lineage>
</organism>
<comment type="similarity">
    <text evidence="10">Belongs to the TRM5 / TYW2 family.</text>
</comment>
<dbReference type="STRING" id="135208.A0A4Y9ZN43"/>
<feature type="binding site" evidence="10">
    <location>
        <position position="163"/>
    </location>
    <ligand>
        <name>S-adenosyl-L-methionine</name>
        <dbReference type="ChEBI" id="CHEBI:59789"/>
    </ligand>
</feature>
<protein>
    <recommendedName>
        <fullName evidence="10">tRNA (guanine(37)-N1)-methyltransferase</fullName>
        <ecNumber evidence="10">2.1.1.228</ecNumber>
    </recommendedName>
    <alternativeName>
        <fullName evidence="10">M1G-methyltransferase</fullName>
    </alternativeName>
    <alternativeName>
        <fullName evidence="10">tRNA [GM37] methyltransferase</fullName>
    </alternativeName>
    <alternativeName>
        <fullName evidence="10">tRNA methyltransferase 5</fullName>
    </alternativeName>
</protein>
<evidence type="ECO:0000256" key="7">
    <source>
        <dbReference type="ARBA" id="ARBA00023128"/>
    </source>
</evidence>
<evidence type="ECO:0000256" key="3">
    <source>
        <dbReference type="ARBA" id="ARBA00022603"/>
    </source>
</evidence>
<evidence type="ECO:0000313" key="14">
    <source>
        <dbReference type="Proteomes" id="UP000298061"/>
    </source>
</evidence>
<evidence type="ECO:0000256" key="10">
    <source>
        <dbReference type="HAMAP-Rule" id="MF_03152"/>
    </source>
</evidence>
<proteinExistence type="inferred from homology"/>
<comment type="caution">
    <text evidence="10">Lacks conserved residue(s) required for the propagation of feature annotation.</text>
</comment>
<dbReference type="GO" id="GO:0002939">
    <property type="term" value="P:tRNA N1-guanine methylation"/>
    <property type="evidence" value="ECO:0007669"/>
    <property type="project" value="TreeGrafter"/>
</dbReference>
<comment type="function">
    <text evidence="10">Specifically methylates the N1 position of guanosine-37 in various cytoplasmic and mitochondrial tRNAs. Methylation is not dependent on the nature of the nucleoside 5' of the target nucleoside. This is the first step in the biosynthesis of wybutosine (yW), a modified base adjacent to the anticodon of tRNAs and required for accurate decoding.</text>
</comment>
<keyword evidence="5 10" id="KW-0949">S-adenosyl-L-methionine</keyword>
<evidence type="ECO:0000256" key="8">
    <source>
        <dbReference type="ARBA" id="ARBA00023242"/>
    </source>
</evidence>
<dbReference type="GO" id="GO:0052906">
    <property type="term" value="F:tRNA (guanine(37)-N1)-methyltransferase activity"/>
    <property type="evidence" value="ECO:0007669"/>
    <property type="project" value="UniProtKB-UniRule"/>
</dbReference>
<dbReference type="EMBL" id="SFCI01001472">
    <property type="protein sequence ID" value="TFY75680.1"/>
    <property type="molecule type" value="Genomic_DNA"/>
</dbReference>
<evidence type="ECO:0000259" key="12">
    <source>
        <dbReference type="PROSITE" id="PS51684"/>
    </source>
</evidence>
<keyword evidence="2 10" id="KW-0963">Cytoplasm</keyword>
<comment type="subunit">
    <text evidence="10">Monomer.</text>
</comment>
<keyword evidence="6 10" id="KW-0819">tRNA processing</keyword>
<keyword evidence="3 10" id="KW-0489">Methyltransferase</keyword>
<comment type="similarity">
    <text evidence="1">Belongs to the class I-like SAM-binding methyltransferase superfamily. TRM5/TYW2 family.</text>
</comment>
<dbReference type="GO" id="GO:0070901">
    <property type="term" value="P:mitochondrial tRNA methylation"/>
    <property type="evidence" value="ECO:0007669"/>
    <property type="project" value="TreeGrafter"/>
</dbReference>
<dbReference type="GO" id="GO:0005634">
    <property type="term" value="C:nucleus"/>
    <property type="evidence" value="ECO:0007669"/>
    <property type="project" value="UniProtKB-SubCell"/>
</dbReference>
<evidence type="ECO:0000256" key="6">
    <source>
        <dbReference type="ARBA" id="ARBA00022694"/>
    </source>
</evidence>
<evidence type="ECO:0000256" key="1">
    <source>
        <dbReference type="ARBA" id="ARBA00009775"/>
    </source>
</evidence>
<evidence type="ECO:0000256" key="2">
    <source>
        <dbReference type="ARBA" id="ARBA00022490"/>
    </source>
</evidence>
<dbReference type="GO" id="GO:0005759">
    <property type="term" value="C:mitochondrial matrix"/>
    <property type="evidence" value="ECO:0007669"/>
    <property type="project" value="UniProtKB-SubCell"/>
</dbReference>
<name>A0A4Y9ZN43_9AGAM</name>
<dbReference type="InterPro" id="IPR030382">
    <property type="entry name" value="MeTrfase_TRM5/TYW2"/>
</dbReference>
<dbReference type="PROSITE" id="PS51684">
    <property type="entry name" value="SAM_MT_TRM5_TYW2"/>
    <property type="match status" value="1"/>
</dbReference>
<accession>A0A4Y9ZN43</accession>
<dbReference type="FunFam" id="3.30.300.110:FF:000001">
    <property type="entry name" value="tRNA (guanine(37)-N1)-methyltransferase"/>
    <property type="match status" value="1"/>
</dbReference>
<sequence>MNLPKVRSVVSNPTHEGEKLVLLRVQHEAKAYLADQNAELTSYTLELDYNYWTADEILQAVLPEELLEESPTGFAITGHVAHLNLNDEYLPYKHIIGEVVLDKNKRIRTVVNKLNSIDTQFRFFKMELIAGEPDYVVEHHESDCRFTFDFTKVYWNSRLHTEHDRLVQLFQPSDVIADVFAGVGPFAVPAGKKGCAVLANDLNPESHKWLVRNIADNKVGDLVRASCEDGRDFIRNAVSAALATPFPPYTGPKATRSQLKERRRQQQQQSQTELGDRSTSSAAPPTSSVSPSPTPSRRRICHFVMNLPDSAITFLDAFRAGA</sequence>
<reference evidence="13 14" key="1">
    <citation type="submission" date="2019-02" db="EMBL/GenBank/DDBJ databases">
        <title>Genome sequencing of the rare red list fungi Hericium alpestre (H. flagellum).</title>
        <authorList>
            <person name="Buettner E."/>
            <person name="Kellner H."/>
        </authorList>
    </citation>
    <scope>NUCLEOTIDE SEQUENCE [LARGE SCALE GENOMIC DNA]</scope>
    <source>
        <strain evidence="13 14">DSM 108284</strain>
    </source>
</reference>
<comment type="catalytic activity">
    <reaction evidence="9 10">
        <text>guanosine(37) in tRNA + S-adenosyl-L-methionine = N(1)-methylguanosine(37) in tRNA + S-adenosyl-L-homocysteine + H(+)</text>
        <dbReference type="Rhea" id="RHEA:36899"/>
        <dbReference type="Rhea" id="RHEA-COMP:10145"/>
        <dbReference type="Rhea" id="RHEA-COMP:10147"/>
        <dbReference type="ChEBI" id="CHEBI:15378"/>
        <dbReference type="ChEBI" id="CHEBI:57856"/>
        <dbReference type="ChEBI" id="CHEBI:59789"/>
        <dbReference type="ChEBI" id="CHEBI:73542"/>
        <dbReference type="ChEBI" id="CHEBI:74269"/>
        <dbReference type="EC" id="2.1.1.228"/>
    </reaction>
</comment>
<comment type="subcellular location">
    <subcellularLocation>
        <location evidence="10">Mitochondrion matrix</location>
    </subcellularLocation>
    <subcellularLocation>
        <location evidence="10">Nucleus</location>
    </subcellularLocation>
    <subcellularLocation>
        <location evidence="10">Cytoplasm</location>
    </subcellularLocation>
    <text evidence="10">Predominantly in the mitochondria and in the nucleus.</text>
</comment>
<dbReference type="AlphaFoldDB" id="A0A4Y9ZN43"/>
<dbReference type="EC" id="2.1.1.228" evidence="10"/>
<comment type="caution">
    <text evidence="13">The sequence shown here is derived from an EMBL/GenBank/DDBJ whole genome shotgun (WGS) entry which is preliminary data.</text>
</comment>
<dbReference type="Proteomes" id="UP000298061">
    <property type="component" value="Unassembled WGS sequence"/>
</dbReference>
<dbReference type="Pfam" id="PF02475">
    <property type="entry name" value="TRM5-TYW2_MTfase"/>
    <property type="match status" value="1"/>
</dbReference>
<dbReference type="HAMAP" id="MF_03152">
    <property type="entry name" value="TRM5"/>
    <property type="match status" value="1"/>
</dbReference>
<feature type="binding site" evidence="10">
    <location>
        <begin position="201"/>
        <end position="202"/>
    </location>
    <ligand>
        <name>S-adenosyl-L-methionine</name>
        <dbReference type="ChEBI" id="CHEBI:59789"/>
    </ligand>
</feature>
<evidence type="ECO:0000313" key="13">
    <source>
        <dbReference type="EMBL" id="TFY75680.1"/>
    </source>
</evidence>
<dbReference type="PANTHER" id="PTHR23245">
    <property type="entry name" value="TRNA METHYLTRANSFERASE"/>
    <property type="match status" value="1"/>
</dbReference>
<dbReference type="Gene3D" id="3.40.50.150">
    <property type="entry name" value="Vaccinia Virus protein VP39"/>
    <property type="match status" value="1"/>
</dbReference>
<feature type="domain" description="SAM-dependent methyltransferase TRM5/TYW2-type" evidence="12">
    <location>
        <begin position="74"/>
        <end position="322"/>
    </location>
</feature>
<feature type="region of interest" description="Disordered" evidence="11">
    <location>
        <begin position="245"/>
        <end position="297"/>
    </location>
</feature>
<keyword evidence="7 10" id="KW-0496">Mitochondrion</keyword>
<keyword evidence="14" id="KW-1185">Reference proteome</keyword>
<gene>
    <name evidence="10" type="primary">TRM5</name>
    <name evidence="13" type="ORF">EWM64_g8333</name>
</gene>